<dbReference type="FunFam" id="3.40.1390.30:FF:000001">
    <property type="entry name" value="GTP cyclohydrolase 1 type 2"/>
    <property type="match status" value="1"/>
</dbReference>
<keyword evidence="4" id="KW-1185">Reference proteome</keyword>
<dbReference type="SUPFAM" id="SSF102705">
    <property type="entry name" value="NIF3 (NGG1p interacting factor 3)-like"/>
    <property type="match status" value="1"/>
</dbReference>
<dbReference type="InterPro" id="IPR002678">
    <property type="entry name" value="DUF34/NIF3"/>
</dbReference>
<keyword evidence="2" id="KW-0479">Metal-binding</keyword>
<dbReference type="InterPro" id="IPR036069">
    <property type="entry name" value="DUF34/NIF3_sf"/>
</dbReference>
<proteinExistence type="inferred from homology"/>
<dbReference type="HOGENOM" id="CLU_037423_0_1_1"/>
<dbReference type="InterPro" id="IPR017221">
    <property type="entry name" value="DUF34/NIF3_bac"/>
</dbReference>
<sequence>MRTLFSPRTLGLAICSSSSRLATSRIVHPRSAVAVPARSIMSQPNWQITEKVKQNAILADTMQAMHRIAPLQLADTSFDNVGVLLQAPPSQPREEKQGIMLAIDLTTAVCDELLASPDNVKVALVYHPIIFRGLKSITFADPQQTSLLRLAAAGISVYCPHTSLDATPGGINDWLGKVVSSEKPFEQLSTDKALDELRERPWPVLSASKNTPKGYEAAGMGRLITLDQPQTFEEMVRRIKQNLELDHVQGCKASDTPISTVAVCAGSGSSVFAGVKADLYLTGELSHHEVLAYKAAGASVIVTNHTNTERKYLRDVLQHWLRREIPAQYSVSVSQADADPLSVF</sequence>
<evidence type="ECO:0000256" key="1">
    <source>
        <dbReference type="ARBA" id="ARBA00006964"/>
    </source>
</evidence>
<feature type="binding site" evidence="2">
    <location>
        <position position="127"/>
    </location>
    <ligand>
        <name>a divalent metal cation</name>
        <dbReference type="ChEBI" id="CHEBI:60240"/>
        <label>1</label>
    </ligand>
</feature>
<dbReference type="GO" id="GO:0005739">
    <property type="term" value="C:mitochondrion"/>
    <property type="evidence" value="ECO:0007669"/>
    <property type="project" value="TreeGrafter"/>
</dbReference>
<dbReference type="GO" id="GO:0046872">
    <property type="term" value="F:metal ion binding"/>
    <property type="evidence" value="ECO:0007669"/>
    <property type="project" value="UniProtKB-KW"/>
</dbReference>
<accession>A0A081CEK9</accession>
<dbReference type="Proteomes" id="UP000053758">
    <property type="component" value="Unassembled WGS sequence"/>
</dbReference>
<feature type="binding site" evidence="2">
    <location>
        <position position="309"/>
    </location>
    <ligand>
        <name>a divalent metal cation</name>
        <dbReference type="ChEBI" id="CHEBI:60240"/>
        <label>1</label>
    </ligand>
</feature>
<comment type="similarity">
    <text evidence="1">Belongs to the GTP cyclohydrolase I type 2/NIF3 family.</text>
</comment>
<dbReference type="PANTHER" id="PTHR13799:SF13">
    <property type="entry name" value="NIF3-LIKE PROTEIN 1"/>
    <property type="match status" value="1"/>
</dbReference>
<evidence type="ECO:0000256" key="2">
    <source>
        <dbReference type="PIRSR" id="PIRSR602678-1"/>
    </source>
</evidence>
<name>A0A081CEK9_PSEA2</name>
<dbReference type="EMBL" id="DF830074">
    <property type="protein sequence ID" value="GAK65105.1"/>
    <property type="molecule type" value="Genomic_DNA"/>
</dbReference>
<protein>
    <recommendedName>
        <fullName evidence="5">Ngg1p-interacting factor 3</fullName>
    </recommendedName>
</protein>
<evidence type="ECO:0000313" key="4">
    <source>
        <dbReference type="Proteomes" id="UP000053758"/>
    </source>
</evidence>
<organism evidence="3">
    <name type="scientific">Pseudozyma antarctica</name>
    <name type="common">Yeast</name>
    <name type="synonym">Candida antarctica</name>
    <dbReference type="NCBI Taxonomy" id="84753"/>
    <lineage>
        <taxon>Eukaryota</taxon>
        <taxon>Fungi</taxon>
        <taxon>Dikarya</taxon>
        <taxon>Basidiomycota</taxon>
        <taxon>Ustilaginomycotina</taxon>
        <taxon>Ustilaginomycetes</taxon>
        <taxon>Ustilaginales</taxon>
        <taxon>Ustilaginaceae</taxon>
        <taxon>Moesziomyces</taxon>
    </lineage>
</organism>
<dbReference type="Gene3D" id="3.40.1390.30">
    <property type="entry name" value="NIF3 (NGG1p interacting factor 3)-like"/>
    <property type="match status" value="1"/>
</dbReference>
<reference evidence="3" key="1">
    <citation type="submission" date="2014-07" db="EMBL/GenBank/DDBJ databases">
        <title>Draft genome sequence of the yeast Pseudozyma antarctica JCM 10317 known as a producer of lipase B which used in a wide range of industrial applications.</title>
        <authorList>
            <person name="Morita T."/>
            <person name="Saika A."/>
            <person name="Koike H."/>
        </authorList>
    </citation>
    <scope>NUCLEOTIDE SEQUENCE</scope>
    <source>
        <strain evidence="3">JCM 10317</strain>
    </source>
</reference>
<dbReference type="GeneID" id="26304025"/>
<dbReference type="PANTHER" id="PTHR13799">
    <property type="entry name" value="NGG1 INTERACTING FACTOR 3"/>
    <property type="match status" value="1"/>
</dbReference>
<evidence type="ECO:0000313" key="3">
    <source>
        <dbReference type="EMBL" id="GAK65105.1"/>
    </source>
</evidence>
<dbReference type="PIRSF" id="PIRSF037489">
    <property type="entry name" value="UCP037489_NIF3_YqfO"/>
    <property type="match status" value="1"/>
</dbReference>
<evidence type="ECO:0008006" key="5">
    <source>
        <dbReference type="Google" id="ProtNLM"/>
    </source>
</evidence>
<dbReference type="NCBIfam" id="TIGR00486">
    <property type="entry name" value="YbgI_SA1388"/>
    <property type="match status" value="1"/>
</dbReference>
<feature type="binding site" evidence="2">
    <location>
        <position position="165"/>
    </location>
    <ligand>
        <name>a divalent metal cation</name>
        <dbReference type="ChEBI" id="CHEBI:60240"/>
        <label>1</label>
    </ligand>
</feature>
<dbReference type="RefSeq" id="XP_014656892.1">
    <property type="nucleotide sequence ID" value="XM_014801406.1"/>
</dbReference>
<dbReference type="AlphaFoldDB" id="A0A081CEK9"/>
<gene>
    <name evidence="3" type="ORF">PAN0_007c3322</name>
</gene>
<dbReference type="Pfam" id="PF01784">
    <property type="entry name" value="DUF34_NIF3"/>
    <property type="match status" value="1"/>
</dbReference>
<feature type="binding site" evidence="2">
    <location>
        <position position="305"/>
    </location>
    <ligand>
        <name>a divalent metal cation</name>
        <dbReference type="ChEBI" id="CHEBI:60240"/>
        <label>1</label>
    </ligand>
</feature>